<dbReference type="PANTHER" id="PTHR11119">
    <property type="entry name" value="XANTHINE-URACIL / VITAMIN C PERMEASE FAMILY MEMBER"/>
    <property type="match status" value="1"/>
</dbReference>
<name>A0ABM0JNX8_APLCA</name>
<evidence type="ECO:0000256" key="7">
    <source>
        <dbReference type="SAM" id="Phobius"/>
    </source>
</evidence>
<protein>
    <submittedName>
        <fullName evidence="9">Solute carrier family 23 member 1</fullName>
    </submittedName>
</protein>
<evidence type="ECO:0000256" key="5">
    <source>
        <dbReference type="ARBA" id="ARBA00022989"/>
    </source>
</evidence>
<keyword evidence="4 7" id="KW-0812">Transmembrane</keyword>
<dbReference type="InterPro" id="IPR006043">
    <property type="entry name" value="NCS2"/>
</dbReference>
<comment type="similarity">
    <text evidence="2">Belongs to the nucleobase:cation symporter-2 (NCS2) (TC 2.A.40) family.</text>
</comment>
<keyword evidence="3" id="KW-0813">Transport</keyword>
<sequence length="601" mass="64355">MTPKDEVSRASESCEKNKDGKDGMLYRVDDNPSWILCILLGFQHYLTAFGSTLSVPLILAGPLCMGGDTVGLSELIATMFFASGITTILQTSIGVRLPIIQGATFALLAPTQSILSLPEWTCPSNISASNISDCVGGSGNSSVCADPRELWYPRIREVQGAICVASLFQVVIGCSGVLSFFLRYIGPLTIAPTITLIGLSLFEVAAYKASSHWWISITTIVLIAIFSQYLKNIDIPVPSMNRGKSCSVIRLPVFKLFPVLIAMVLSWLLCLALTLGGALPDEPGSWGYMARTDVSSSVLADSPWIRIPYSGQWGMPTVSAGAVFGMLAGVLASMMESVGDYYACARLAEAPPPPPNAVNRGIAVEGVCCIITGLLGTGNGSTSYSENVGAIGITKVGSRRVVFTAGVLLILLGCLGKVGALFVTIPEPVVGGMFISMFGMITAVGLSNLHFVDLTSTRNLFVIACSLFFGLCFPHWMSKQKHPINVGVPAVDQILTVLLSTSMFVGGFIGFLLDVTLPGTLKERGMLTWRSEVTSNDKGEMVAENRCDDKGQSHIYDIPFLQKYIDRIPACRYVPVFVTKSASGEETGAMTLEKKEKNDIV</sequence>
<feature type="transmembrane region" description="Helical" evidence="7">
    <location>
        <begin position="401"/>
        <end position="423"/>
    </location>
</feature>
<feature type="transmembrane region" description="Helical" evidence="7">
    <location>
        <begin position="33"/>
        <end position="59"/>
    </location>
</feature>
<keyword evidence="6 7" id="KW-0472">Membrane</keyword>
<dbReference type="GeneID" id="101848202"/>
<feature type="transmembrane region" description="Helical" evidence="7">
    <location>
        <begin position="497"/>
        <end position="517"/>
    </location>
</feature>
<dbReference type="InterPro" id="IPR006042">
    <property type="entry name" value="Xan_ur_permease"/>
</dbReference>
<dbReference type="Proteomes" id="UP000694888">
    <property type="component" value="Unplaced"/>
</dbReference>
<comment type="subcellular location">
    <subcellularLocation>
        <location evidence="1">Membrane</location>
        <topology evidence="1">Multi-pass membrane protein</topology>
    </subcellularLocation>
</comment>
<evidence type="ECO:0000256" key="4">
    <source>
        <dbReference type="ARBA" id="ARBA00022692"/>
    </source>
</evidence>
<gene>
    <name evidence="9" type="primary">LOC101848202</name>
</gene>
<dbReference type="Pfam" id="PF00860">
    <property type="entry name" value="Xan_ur_permease"/>
    <property type="match status" value="1"/>
</dbReference>
<proteinExistence type="inferred from homology"/>
<feature type="transmembrane region" description="Helical" evidence="7">
    <location>
        <begin position="213"/>
        <end position="230"/>
    </location>
</feature>
<evidence type="ECO:0000256" key="6">
    <source>
        <dbReference type="ARBA" id="ARBA00023136"/>
    </source>
</evidence>
<evidence type="ECO:0000256" key="1">
    <source>
        <dbReference type="ARBA" id="ARBA00004141"/>
    </source>
</evidence>
<organism evidence="8 9">
    <name type="scientific">Aplysia californica</name>
    <name type="common">California sea hare</name>
    <dbReference type="NCBI Taxonomy" id="6500"/>
    <lineage>
        <taxon>Eukaryota</taxon>
        <taxon>Metazoa</taxon>
        <taxon>Spiralia</taxon>
        <taxon>Lophotrochozoa</taxon>
        <taxon>Mollusca</taxon>
        <taxon>Gastropoda</taxon>
        <taxon>Heterobranchia</taxon>
        <taxon>Euthyneura</taxon>
        <taxon>Tectipleura</taxon>
        <taxon>Aplysiida</taxon>
        <taxon>Aplysioidea</taxon>
        <taxon>Aplysiidae</taxon>
        <taxon>Aplysia</taxon>
    </lineage>
</organism>
<dbReference type="PROSITE" id="PS01116">
    <property type="entry name" value="XANTH_URACIL_PERMASE"/>
    <property type="match status" value="1"/>
</dbReference>
<accession>A0ABM0JNX8</accession>
<evidence type="ECO:0000256" key="2">
    <source>
        <dbReference type="ARBA" id="ARBA00008821"/>
    </source>
</evidence>
<evidence type="ECO:0000313" key="8">
    <source>
        <dbReference type="Proteomes" id="UP000694888"/>
    </source>
</evidence>
<keyword evidence="8" id="KW-1185">Reference proteome</keyword>
<feature type="transmembrane region" description="Helical" evidence="7">
    <location>
        <begin position="459"/>
        <end position="477"/>
    </location>
</feature>
<keyword evidence="5 7" id="KW-1133">Transmembrane helix</keyword>
<evidence type="ECO:0000256" key="3">
    <source>
        <dbReference type="ARBA" id="ARBA00022448"/>
    </source>
</evidence>
<feature type="transmembrane region" description="Helical" evidence="7">
    <location>
        <begin position="71"/>
        <end position="89"/>
    </location>
</feature>
<feature type="transmembrane region" description="Helical" evidence="7">
    <location>
        <begin position="429"/>
        <end position="452"/>
    </location>
</feature>
<reference evidence="9" key="1">
    <citation type="submission" date="2025-08" db="UniProtKB">
        <authorList>
            <consortium name="RefSeq"/>
        </authorList>
    </citation>
    <scope>IDENTIFICATION</scope>
</reference>
<feature type="transmembrane region" description="Helical" evidence="7">
    <location>
        <begin position="188"/>
        <end position="207"/>
    </location>
</feature>
<feature type="transmembrane region" description="Helical" evidence="7">
    <location>
        <begin position="251"/>
        <end position="279"/>
    </location>
</feature>
<evidence type="ECO:0000313" key="9">
    <source>
        <dbReference type="RefSeq" id="XP_005098105.1"/>
    </source>
</evidence>
<feature type="transmembrane region" description="Helical" evidence="7">
    <location>
        <begin position="313"/>
        <end position="332"/>
    </location>
</feature>
<dbReference type="RefSeq" id="XP_005098105.1">
    <property type="nucleotide sequence ID" value="XM_005098048.1"/>
</dbReference>